<accession>A0A412X6S9</accession>
<dbReference type="CDD" id="cd18787">
    <property type="entry name" value="SF2_C_DEAD"/>
    <property type="match status" value="1"/>
</dbReference>
<dbReference type="InterPro" id="IPR044742">
    <property type="entry name" value="DEAD/DEAH_RhlB"/>
</dbReference>
<reference evidence="8 9" key="1">
    <citation type="submission" date="2018-08" db="EMBL/GenBank/DDBJ databases">
        <title>A genome reference for cultivated species of the human gut microbiota.</title>
        <authorList>
            <person name="Zou Y."/>
            <person name="Xue W."/>
            <person name="Luo G."/>
        </authorList>
    </citation>
    <scope>NUCLEOTIDE SEQUENCE [LARGE SCALE GENOMIC DNA]</scope>
    <source>
        <strain evidence="8 9">AF14-49</strain>
    </source>
</reference>
<protein>
    <submittedName>
        <fullName evidence="8">ATP-dependent helicase</fullName>
    </submittedName>
</protein>
<dbReference type="InterPro" id="IPR001650">
    <property type="entry name" value="Helicase_C-like"/>
</dbReference>
<name>A0A412X6S9_9BACT</name>
<dbReference type="Pfam" id="PF03880">
    <property type="entry name" value="DbpA"/>
    <property type="match status" value="1"/>
</dbReference>
<keyword evidence="1" id="KW-0547">Nucleotide-binding</keyword>
<gene>
    <name evidence="8" type="ORF">DWW18_01100</name>
</gene>
<evidence type="ECO:0000313" key="9">
    <source>
        <dbReference type="Proteomes" id="UP000283589"/>
    </source>
</evidence>
<evidence type="ECO:0000256" key="4">
    <source>
        <dbReference type="ARBA" id="ARBA00022840"/>
    </source>
</evidence>
<keyword evidence="3 8" id="KW-0347">Helicase</keyword>
<dbReference type="STRING" id="1121130.GCA_000519105_00415"/>
<dbReference type="GO" id="GO:0016787">
    <property type="term" value="F:hydrolase activity"/>
    <property type="evidence" value="ECO:0007669"/>
    <property type="project" value="UniProtKB-KW"/>
</dbReference>
<dbReference type="SMART" id="SM00490">
    <property type="entry name" value="HELICc"/>
    <property type="match status" value="1"/>
</dbReference>
<comment type="similarity">
    <text evidence="5">Belongs to the DEAD box helicase family.</text>
</comment>
<dbReference type="PROSITE" id="PS51192">
    <property type="entry name" value="HELICASE_ATP_BIND_1"/>
    <property type="match status" value="1"/>
</dbReference>
<dbReference type="GO" id="GO:0005524">
    <property type="term" value="F:ATP binding"/>
    <property type="evidence" value="ECO:0007669"/>
    <property type="project" value="UniProtKB-KW"/>
</dbReference>
<dbReference type="Gene3D" id="3.40.50.300">
    <property type="entry name" value="P-loop containing nucleotide triphosphate hydrolases"/>
    <property type="match status" value="2"/>
</dbReference>
<dbReference type="InterPro" id="IPR014001">
    <property type="entry name" value="Helicase_ATP-bd"/>
</dbReference>
<dbReference type="InterPro" id="IPR012677">
    <property type="entry name" value="Nucleotide-bd_a/b_plait_sf"/>
</dbReference>
<dbReference type="PANTHER" id="PTHR47959">
    <property type="entry name" value="ATP-DEPENDENT RNA HELICASE RHLE-RELATED"/>
    <property type="match status" value="1"/>
</dbReference>
<dbReference type="SUPFAM" id="SSF52540">
    <property type="entry name" value="P-loop containing nucleoside triphosphate hydrolases"/>
    <property type="match status" value="1"/>
</dbReference>
<evidence type="ECO:0000256" key="2">
    <source>
        <dbReference type="ARBA" id="ARBA00022801"/>
    </source>
</evidence>
<dbReference type="PROSITE" id="PS51194">
    <property type="entry name" value="HELICASE_CTER"/>
    <property type="match status" value="1"/>
</dbReference>
<evidence type="ECO:0000256" key="3">
    <source>
        <dbReference type="ARBA" id="ARBA00022806"/>
    </source>
</evidence>
<feature type="domain" description="Helicase ATP-binding" evidence="6">
    <location>
        <begin position="23"/>
        <end position="191"/>
    </location>
</feature>
<dbReference type="InterPro" id="IPR027417">
    <property type="entry name" value="P-loop_NTPase"/>
</dbReference>
<evidence type="ECO:0000259" key="7">
    <source>
        <dbReference type="PROSITE" id="PS51194"/>
    </source>
</evidence>
<organism evidence="8 9">
    <name type="scientific">Butyricimonas virosa</name>
    <dbReference type="NCBI Taxonomy" id="544645"/>
    <lineage>
        <taxon>Bacteria</taxon>
        <taxon>Pseudomonadati</taxon>
        <taxon>Bacteroidota</taxon>
        <taxon>Bacteroidia</taxon>
        <taxon>Bacteroidales</taxon>
        <taxon>Odoribacteraceae</taxon>
        <taxon>Butyricimonas</taxon>
    </lineage>
</organism>
<sequence>MTMFSSLQALGISSLNEMQETSLKAHRETDHIILLSPTGSGKTLAFLLPLLENLDPNNTKAQAIILTPSRELALQIEQVFRSLKSGFKVVCCYGGHDINVESRSLAYTPTLIIGTPGRILDHITRGTIDTDSISTIILDEFDKALEFGFQEDMGTIFSHLPHLQKRILTSATSAIEIPEFTGLRTPLVLDFLEGASPIKLTLKSVYTEGYNKLDTLYKLLRDLEEGPTLIFCNYRERAEEVSNYLWDKGVNNEYFHGGMEQEERERVLCKFRNGSTYIFISTDLASRGLDIPEIKYIIHYHLPEKPESFTHRNGRTARMNASGTAFLLLDRDEARPDYLTEIPETYHPVGKYPAPAEPFWSTLYIGKGKKDKVNKMDIVGFLCQKGNLKKEDIGKIEVKDHHSFVAVKRGNLRQLLSLIRREKIKNMRAKIELSR</sequence>
<dbReference type="EMBL" id="QRZA01000001">
    <property type="protein sequence ID" value="RGV36814.1"/>
    <property type="molecule type" value="Genomic_DNA"/>
</dbReference>
<evidence type="ECO:0000256" key="5">
    <source>
        <dbReference type="ARBA" id="ARBA00038437"/>
    </source>
</evidence>
<dbReference type="GO" id="GO:0003724">
    <property type="term" value="F:RNA helicase activity"/>
    <property type="evidence" value="ECO:0007669"/>
    <property type="project" value="TreeGrafter"/>
</dbReference>
<dbReference type="SMART" id="SM00487">
    <property type="entry name" value="DEXDc"/>
    <property type="match status" value="1"/>
</dbReference>
<evidence type="ECO:0000256" key="1">
    <source>
        <dbReference type="ARBA" id="ARBA00022741"/>
    </source>
</evidence>
<dbReference type="PANTHER" id="PTHR47959:SF1">
    <property type="entry name" value="ATP-DEPENDENT RNA HELICASE DBPA"/>
    <property type="match status" value="1"/>
</dbReference>
<dbReference type="Pfam" id="PF00271">
    <property type="entry name" value="Helicase_C"/>
    <property type="match status" value="1"/>
</dbReference>
<dbReference type="Gene3D" id="3.30.70.330">
    <property type="match status" value="1"/>
</dbReference>
<evidence type="ECO:0000259" key="6">
    <source>
        <dbReference type="PROSITE" id="PS51192"/>
    </source>
</evidence>
<keyword evidence="2" id="KW-0378">Hydrolase</keyword>
<proteinExistence type="inferred from homology"/>
<evidence type="ECO:0000313" key="8">
    <source>
        <dbReference type="EMBL" id="RGV36814.1"/>
    </source>
</evidence>
<dbReference type="InterPro" id="IPR005580">
    <property type="entry name" value="DbpA/CsdA_RNA-bd_dom"/>
</dbReference>
<comment type="caution">
    <text evidence="8">The sequence shown here is derived from an EMBL/GenBank/DDBJ whole genome shotgun (WGS) entry which is preliminary data.</text>
</comment>
<feature type="domain" description="Helicase C-terminal" evidence="7">
    <location>
        <begin position="215"/>
        <end position="362"/>
    </location>
</feature>
<dbReference type="AlphaFoldDB" id="A0A412X6S9"/>
<dbReference type="InterPro" id="IPR050079">
    <property type="entry name" value="DEAD_box_RNA_helicase"/>
</dbReference>
<dbReference type="Pfam" id="PF00270">
    <property type="entry name" value="DEAD"/>
    <property type="match status" value="1"/>
</dbReference>
<keyword evidence="4" id="KW-0067">ATP-binding</keyword>
<dbReference type="CDD" id="cd00268">
    <property type="entry name" value="DEADc"/>
    <property type="match status" value="1"/>
</dbReference>
<dbReference type="GO" id="GO:0005829">
    <property type="term" value="C:cytosol"/>
    <property type="evidence" value="ECO:0007669"/>
    <property type="project" value="TreeGrafter"/>
</dbReference>
<dbReference type="GO" id="GO:0003676">
    <property type="term" value="F:nucleic acid binding"/>
    <property type="evidence" value="ECO:0007669"/>
    <property type="project" value="InterPro"/>
</dbReference>
<dbReference type="Proteomes" id="UP000283589">
    <property type="component" value="Unassembled WGS sequence"/>
</dbReference>
<dbReference type="InterPro" id="IPR011545">
    <property type="entry name" value="DEAD/DEAH_box_helicase_dom"/>
</dbReference>
<dbReference type="CDD" id="cd12252">
    <property type="entry name" value="RRM_DbpA"/>
    <property type="match status" value="1"/>
</dbReference>